<dbReference type="Proteomes" id="UP000000702">
    <property type="component" value="Unassembled WGS sequence"/>
</dbReference>
<dbReference type="InterPro" id="IPR001667">
    <property type="entry name" value="DDH_dom"/>
</dbReference>
<evidence type="ECO:0000313" key="6">
    <source>
        <dbReference type="EMBL" id="CCD12410.1"/>
    </source>
</evidence>
<dbReference type="Gene3D" id="3.90.1640.10">
    <property type="entry name" value="inorganic pyrophosphatase (n-terminal core)"/>
    <property type="match status" value="1"/>
</dbReference>
<dbReference type="OMA" id="KRFCARD"/>
<dbReference type="GO" id="GO:0005737">
    <property type="term" value="C:cytoplasm"/>
    <property type="evidence" value="ECO:0007669"/>
    <property type="project" value="InterPro"/>
</dbReference>
<comment type="cofactor">
    <cofactor evidence="1">
        <name>Mn(2+)</name>
        <dbReference type="ChEBI" id="CHEBI:29035"/>
    </cofactor>
</comment>
<evidence type="ECO:0000256" key="2">
    <source>
        <dbReference type="ARBA" id="ARBA00022723"/>
    </source>
</evidence>
<keyword evidence="7" id="KW-1185">Reference proteome</keyword>
<dbReference type="Pfam" id="PF02833">
    <property type="entry name" value="DHHA2"/>
    <property type="match status" value="1"/>
</dbReference>
<dbReference type="PANTHER" id="PTHR12112">
    <property type="entry name" value="BNIP - RELATED"/>
    <property type="match status" value="1"/>
</dbReference>
<proteinExistence type="predicted"/>
<name>F9W5F8_TRYCI</name>
<dbReference type="InterPro" id="IPR038222">
    <property type="entry name" value="DHHA2_dom_sf"/>
</dbReference>
<dbReference type="PANTHER" id="PTHR12112:SF39">
    <property type="entry name" value="EG:152A3.5 PROTEIN (FBGN0003116_PN PROTEIN)"/>
    <property type="match status" value="1"/>
</dbReference>
<gene>
    <name evidence="6" type="ORF">TCIL3000_0_32900</name>
</gene>
<evidence type="ECO:0000256" key="4">
    <source>
        <dbReference type="ARBA" id="ARBA00023211"/>
    </source>
</evidence>
<dbReference type="VEuPathDB" id="TriTrypDB:TcIL3000_0_32900"/>
<dbReference type="Pfam" id="PF01368">
    <property type="entry name" value="DHH"/>
    <property type="match status" value="1"/>
</dbReference>
<evidence type="ECO:0000256" key="3">
    <source>
        <dbReference type="ARBA" id="ARBA00022801"/>
    </source>
</evidence>
<dbReference type="GO" id="GO:0046872">
    <property type="term" value="F:metal ion binding"/>
    <property type="evidence" value="ECO:0007669"/>
    <property type="project" value="UniProtKB-KW"/>
</dbReference>
<keyword evidence="4" id="KW-0464">Manganese</keyword>
<accession>F9W5F8</accession>
<dbReference type="Gene3D" id="3.10.310.20">
    <property type="entry name" value="DHHA2 domain"/>
    <property type="match status" value="1"/>
</dbReference>
<feature type="domain" description="DHHA2" evidence="5">
    <location>
        <begin position="222"/>
        <end position="377"/>
    </location>
</feature>
<protein>
    <submittedName>
        <fullName evidence="6">WGS project CAEQ00000000 data, annotated contig 1323</fullName>
    </submittedName>
</protein>
<reference evidence="7" key="1">
    <citation type="submission" date="2011-07" db="EMBL/GenBank/DDBJ databases">
        <title>Divergent evolution of antigenic variation in African trypanosomes.</title>
        <authorList>
            <person name="Jackson A.P."/>
            <person name="Berry A."/>
            <person name="Allison H.C."/>
            <person name="Burton P."/>
            <person name="Anderson J."/>
            <person name="Aslett M."/>
            <person name="Brown R."/>
            <person name="Corton N."/>
            <person name="Harris D."/>
            <person name="Hauser H."/>
            <person name="Gamble J."/>
            <person name="Gilderthorp R."/>
            <person name="McQuillan J."/>
            <person name="Quail M.A."/>
            <person name="Sanders M."/>
            <person name="Van Tonder A."/>
            <person name="Ginger M.L."/>
            <person name="Donelson J.E."/>
            <person name="Field M.C."/>
            <person name="Barry J.D."/>
            <person name="Berriman M."/>
            <person name="Hertz-Fowler C."/>
        </authorList>
    </citation>
    <scope>NUCLEOTIDE SEQUENCE [LARGE SCALE GENOMIC DNA]</scope>
    <source>
        <strain evidence="7">IL3000</strain>
    </source>
</reference>
<dbReference type="InterPro" id="IPR004097">
    <property type="entry name" value="DHHA2"/>
</dbReference>
<dbReference type="SUPFAM" id="SSF64182">
    <property type="entry name" value="DHH phosphoesterases"/>
    <property type="match status" value="1"/>
</dbReference>
<evidence type="ECO:0000256" key="1">
    <source>
        <dbReference type="ARBA" id="ARBA00001936"/>
    </source>
</evidence>
<dbReference type="EMBL" id="CAEQ01000711">
    <property type="protein sequence ID" value="CCD12410.1"/>
    <property type="molecule type" value="Genomic_DNA"/>
</dbReference>
<evidence type="ECO:0000259" key="5">
    <source>
        <dbReference type="SMART" id="SM01131"/>
    </source>
</evidence>
<reference evidence="6 7" key="2">
    <citation type="journal article" date="2012" name="Proc. Natl. Acad. Sci. U.S.A.">
        <title>Antigenic diversity is generated by distinct evolutionary mechanisms in African trypanosome species.</title>
        <authorList>
            <person name="Jackson A.P."/>
            <person name="Berry A."/>
            <person name="Aslett M."/>
            <person name="Allison H.C."/>
            <person name="Burton P."/>
            <person name="Vavrova-Anderson J."/>
            <person name="Brown R."/>
            <person name="Browne H."/>
            <person name="Corton N."/>
            <person name="Hauser H."/>
            <person name="Gamble J."/>
            <person name="Gilderthorp R."/>
            <person name="Marcello L."/>
            <person name="McQuillan J."/>
            <person name="Otto T.D."/>
            <person name="Quail M.A."/>
            <person name="Sanders M.J."/>
            <person name="van Tonder A."/>
            <person name="Ginger M.L."/>
            <person name="Field M.C."/>
            <person name="Barry J.D."/>
            <person name="Hertz-Fowler C."/>
            <person name="Berriman M."/>
        </authorList>
    </citation>
    <scope>NUCLEOTIDE SEQUENCE [LARGE SCALE GENOMIC DNA]</scope>
    <source>
        <strain evidence="6 7">IL3000</strain>
    </source>
</reference>
<comment type="caution">
    <text evidence="6">The sequence shown here is derived from an EMBL/GenBank/DDBJ whole genome shotgun (WGS) entry which is preliminary data.</text>
</comment>
<keyword evidence="3" id="KW-0378">Hydrolase</keyword>
<dbReference type="GO" id="GO:0004309">
    <property type="term" value="F:exopolyphosphatase activity"/>
    <property type="evidence" value="ECO:0007669"/>
    <property type="project" value="TreeGrafter"/>
</dbReference>
<dbReference type="SMART" id="SM01131">
    <property type="entry name" value="DHHA2"/>
    <property type="match status" value="1"/>
</dbReference>
<sequence length="383" mass="43004">MSSIINEFLKRSAQHIARKRNLLFVLGNEAGDMDTVVGSIYLAMYLEKTNTFGVDCCIPVLNFEKEDLPLRQDVVKLFSRHGISTEHLRTIKGQVGATGFIDLKQLNFSVVLYDHNKLPPDQCFLMESVVGIIDHHVDEGLYVEQTARLRRIEKTGSACTLVTELFQEGGLEIPCPDLLLAPIVVDTVNLDPSQKRVTERDIAATKSLVTQSNYNDYITTLFKDLMAWKQDIHGLTVPQHLRRDYKGFEFPFKNNGENVLRVGISSVACRFDELLSDHDVGTFASSCIDFIETRTIDALLLVFAGEREPGSYCRQLAFFAKDDALRALLTFCKRPTDGVEFKAIETKSIGGWVLAAYELSDPSVSRKRLVPSLGNFLLSWNSL</sequence>
<evidence type="ECO:0000313" key="7">
    <source>
        <dbReference type="Proteomes" id="UP000000702"/>
    </source>
</evidence>
<dbReference type="AlphaFoldDB" id="F9W5F8"/>
<organism evidence="6 7">
    <name type="scientific">Trypanosoma congolense (strain IL3000)</name>
    <dbReference type="NCBI Taxonomy" id="1068625"/>
    <lineage>
        <taxon>Eukaryota</taxon>
        <taxon>Discoba</taxon>
        <taxon>Euglenozoa</taxon>
        <taxon>Kinetoplastea</taxon>
        <taxon>Metakinetoplastina</taxon>
        <taxon>Trypanosomatida</taxon>
        <taxon>Trypanosomatidae</taxon>
        <taxon>Trypanosoma</taxon>
        <taxon>Nannomonas</taxon>
    </lineage>
</organism>
<keyword evidence="2" id="KW-0479">Metal-binding</keyword>
<dbReference type="InterPro" id="IPR038763">
    <property type="entry name" value="DHH_sf"/>
</dbReference>